<sequence length="173" mass="19716">ARRGAAQRGVGATRRPKDRPRIIRNASRFRPYPWNRSRVQHKTTESDVTKTKGKKKRVCEKNDEEKMTEDTKNERRLSLGFKNPHHIHRLPILELGKAASSVVSEPFEDGDKVDAGSEPPFATKRSNNPASVRNFQQESRPDVLLDFCGGDEDSLMIPRVYVYTLPENREGFG</sequence>
<dbReference type="EMBL" id="KQ982944">
    <property type="protein sequence ID" value="KYQ49061.1"/>
    <property type="molecule type" value="Genomic_DNA"/>
</dbReference>
<keyword evidence="3" id="KW-1185">Reference proteome</keyword>
<accession>A0A151WMN8</accession>
<protein>
    <submittedName>
        <fullName evidence="2">Uncharacterized protein</fullName>
    </submittedName>
</protein>
<feature type="region of interest" description="Disordered" evidence="1">
    <location>
        <begin position="1"/>
        <end position="80"/>
    </location>
</feature>
<feature type="region of interest" description="Disordered" evidence="1">
    <location>
        <begin position="106"/>
        <end position="137"/>
    </location>
</feature>
<dbReference type="AlphaFoldDB" id="A0A151WMN8"/>
<organism evidence="2 3">
    <name type="scientific">Mycetomoellerius zeteki</name>
    <dbReference type="NCBI Taxonomy" id="64791"/>
    <lineage>
        <taxon>Eukaryota</taxon>
        <taxon>Metazoa</taxon>
        <taxon>Ecdysozoa</taxon>
        <taxon>Arthropoda</taxon>
        <taxon>Hexapoda</taxon>
        <taxon>Insecta</taxon>
        <taxon>Pterygota</taxon>
        <taxon>Neoptera</taxon>
        <taxon>Endopterygota</taxon>
        <taxon>Hymenoptera</taxon>
        <taxon>Apocrita</taxon>
        <taxon>Aculeata</taxon>
        <taxon>Formicoidea</taxon>
        <taxon>Formicidae</taxon>
        <taxon>Myrmicinae</taxon>
        <taxon>Mycetomoellerius</taxon>
    </lineage>
</organism>
<feature type="compositionally biased region" description="Low complexity" evidence="1">
    <location>
        <begin position="1"/>
        <end position="13"/>
    </location>
</feature>
<name>A0A151WMN8_9HYME</name>
<evidence type="ECO:0000313" key="3">
    <source>
        <dbReference type="Proteomes" id="UP000075809"/>
    </source>
</evidence>
<dbReference type="Proteomes" id="UP000075809">
    <property type="component" value="Unassembled WGS sequence"/>
</dbReference>
<reference evidence="2 3" key="1">
    <citation type="submission" date="2015-09" db="EMBL/GenBank/DDBJ databases">
        <title>Trachymyrmex zeteki WGS genome.</title>
        <authorList>
            <person name="Nygaard S."/>
            <person name="Hu H."/>
            <person name="Boomsma J."/>
            <person name="Zhang G."/>
        </authorList>
    </citation>
    <scope>NUCLEOTIDE SEQUENCE [LARGE SCALE GENOMIC DNA]</scope>
    <source>
        <strain evidence="2">Tzet28-1</strain>
        <tissue evidence="2">Whole body</tissue>
    </source>
</reference>
<evidence type="ECO:0000313" key="2">
    <source>
        <dbReference type="EMBL" id="KYQ49061.1"/>
    </source>
</evidence>
<feature type="compositionally biased region" description="Polar residues" evidence="1">
    <location>
        <begin position="124"/>
        <end position="137"/>
    </location>
</feature>
<evidence type="ECO:0000256" key="1">
    <source>
        <dbReference type="SAM" id="MobiDB-lite"/>
    </source>
</evidence>
<feature type="non-terminal residue" evidence="2">
    <location>
        <position position="1"/>
    </location>
</feature>
<gene>
    <name evidence="2" type="ORF">ALC60_12118</name>
</gene>
<feature type="compositionally biased region" description="Basic and acidic residues" evidence="1">
    <location>
        <begin position="59"/>
        <end position="77"/>
    </location>
</feature>
<proteinExistence type="predicted"/>